<keyword evidence="1" id="KW-1133">Transmembrane helix</keyword>
<accession>A0A432XVA5</accession>
<feature type="transmembrane region" description="Helical" evidence="1">
    <location>
        <begin position="119"/>
        <end position="136"/>
    </location>
</feature>
<dbReference type="RefSeq" id="WP_126763013.1">
    <property type="nucleotide sequence ID" value="NZ_JBHLTZ010000012.1"/>
</dbReference>
<gene>
    <name evidence="2" type="ORF">CWI69_06335</name>
</gene>
<evidence type="ECO:0000256" key="1">
    <source>
        <dbReference type="SAM" id="Phobius"/>
    </source>
</evidence>
<name>A0A432XVA5_9GAMM</name>
<evidence type="ECO:0000313" key="2">
    <source>
        <dbReference type="EMBL" id="RUO52652.1"/>
    </source>
</evidence>
<keyword evidence="1" id="KW-0812">Transmembrane</keyword>
<comment type="caution">
    <text evidence="2">The sequence shown here is derived from an EMBL/GenBank/DDBJ whole genome shotgun (WGS) entry which is preliminary data.</text>
</comment>
<organism evidence="2 3">
    <name type="scientific">Pseudidiomarina halophila</name>
    <dbReference type="NCBI Taxonomy" id="1449799"/>
    <lineage>
        <taxon>Bacteria</taxon>
        <taxon>Pseudomonadati</taxon>
        <taxon>Pseudomonadota</taxon>
        <taxon>Gammaproteobacteria</taxon>
        <taxon>Alteromonadales</taxon>
        <taxon>Idiomarinaceae</taxon>
        <taxon>Pseudidiomarina</taxon>
    </lineage>
</organism>
<protein>
    <submittedName>
        <fullName evidence="2">Uncharacterized protein</fullName>
    </submittedName>
</protein>
<dbReference type="OrthoDB" id="7907428at2"/>
<dbReference type="Proteomes" id="UP000287198">
    <property type="component" value="Unassembled WGS sequence"/>
</dbReference>
<feature type="transmembrane region" description="Helical" evidence="1">
    <location>
        <begin position="58"/>
        <end position="77"/>
    </location>
</feature>
<sequence>MVRMILAFVIAMVAAAIVGSIIQTQFNLAALAELSVPISFDTRISTIIHDLLHFSPMFAVIVAAVMMIALPVAYALARWQQHRERWWFTLAGFIGLLVGFWVVNNLAPMPTLIAATRTWTGLLSMALTGGFAGWLFDRLWRPTPQELAEPVL</sequence>
<dbReference type="AlphaFoldDB" id="A0A432XVA5"/>
<feature type="transmembrane region" description="Helical" evidence="1">
    <location>
        <begin position="86"/>
        <end position="107"/>
    </location>
</feature>
<keyword evidence="3" id="KW-1185">Reference proteome</keyword>
<dbReference type="EMBL" id="PIPW01000002">
    <property type="protein sequence ID" value="RUO52652.1"/>
    <property type="molecule type" value="Genomic_DNA"/>
</dbReference>
<reference evidence="3" key="1">
    <citation type="journal article" date="2018" name="Front. Microbiol.">
        <title>Genome-Based Analysis Reveals the Taxonomy and Diversity of the Family Idiomarinaceae.</title>
        <authorList>
            <person name="Liu Y."/>
            <person name="Lai Q."/>
            <person name="Shao Z."/>
        </authorList>
    </citation>
    <scope>NUCLEOTIDE SEQUENCE [LARGE SCALE GENOMIC DNA]</scope>
    <source>
        <strain evidence="3">BH195</strain>
    </source>
</reference>
<evidence type="ECO:0000313" key="3">
    <source>
        <dbReference type="Proteomes" id="UP000287198"/>
    </source>
</evidence>
<keyword evidence="1" id="KW-0472">Membrane</keyword>
<proteinExistence type="predicted"/>